<dbReference type="AlphaFoldDB" id="A0AAP2DMV1"/>
<protein>
    <submittedName>
        <fullName evidence="1">SUKH-3 domain-containing protein</fullName>
    </submittedName>
</protein>
<evidence type="ECO:0000313" key="1">
    <source>
        <dbReference type="EMBL" id="MBT1699243.1"/>
    </source>
</evidence>
<reference evidence="1 2" key="1">
    <citation type="submission" date="2021-05" db="EMBL/GenBank/DDBJ databases">
        <title>A Polyphasic approach of four new species of the genus Ohtaekwangia: Ohtaekwangia histidinii sp. nov., Ohtaekwangia cretensis sp. nov., Ohtaekwangia indiensis sp. nov., Ohtaekwangia reichenbachii sp. nov. from diverse environment.</title>
        <authorList>
            <person name="Octaviana S."/>
        </authorList>
    </citation>
    <scope>NUCLEOTIDE SEQUENCE [LARGE SCALE GENOMIC DNA]</scope>
    <source>
        <strain evidence="1 2">PWU4</strain>
    </source>
</reference>
<dbReference type="EMBL" id="JAHESF010000023">
    <property type="protein sequence ID" value="MBT1699243.1"/>
    <property type="molecule type" value="Genomic_DNA"/>
</dbReference>
<dbReference type="InterPro" id="IPR025850">
    <property type="entry name" value="SUKH-3"/>
</dbReference>
<accession>A0AAP2DMV1</accession>
<keyword evidence="2" id="KW-1185">Reference proteome</keyword>
<sequence length="150" mass="17207">MHKFSDTTQKALSESGWQEDRKIDIQSFKFDLVKEGYPWFGKVESFLQAFGGLNVKFLRSDRSQDFFQFDPSRAVQDIDVRWVKDDYSKRLQNINLCVVGQAFGGHMTLLISEDGKMYGGYDDNLYLIGNDGSEAIENICLNKEMEAIPL</sequence>
<evidence type="ECO:0000313" key="2">
    <source>
        <dbReference type="Proteomes" id="UP001319200"/>
    </source>
</evidence>
<dbReference type="Pfam" id="PF14433">
    <property type="entry name" value="SUKH-3"/>
    <property type="match status" value="1"/>
</dbReference>
<gene>
    <name evidence="1" type="ORF">KK083_20265</name>
</gene>
<proteinExistence type="predicted"/>
<comment type="caution">
    <text evidence="1">The sequence shown here is derived from an EMBL/GenBank/DDBJ whole genome shotgun (WGS) entry which is preliminary data.</text>
</comment>
<dbReference type="Proteomes" id="UP001319200">
    <property type="component" value="Unassembled WGS sequence"/>
</dbReference>
<organism evidence="1 2">
    <name type="scientific">Chryseosolibacter histidini</name>
    <dbReference type="NCBI Taxonomy" id="2782349"/>
    <lineage>
        <taxon>Bacteria</taxon>
        <taxon>Pseudomonadati</taxon>
        <taxon>Bacteroidota</taxon>
        <taxon>Cytophagia</taxon>
        <taxon>Cytophagales</taxon>
        <taxon>Chryseotaleaceae</taxon>
        <taxon>Chryseosolibacter</taxon>
    </lineage>
</organism>
<name>A0AAP2DMV1_9BACT</name>
<dbReference type="RefSeq" id="WP_254167028.1">
    <property type="nucleotide sequence ID" value="NZ_JAHESF010000023.1"/>
</dbReference>